<accession>A0A1R2B0T5</accession>
<evidence type="ECO:0000256" key="6">
    <source>
        <dbReference type="ARBA" id="ARBA00022692"/>
    </source>
</evidence>
<dbReference type="GO" id="GO:0008270">
    <property type="term" value="F:zinc ion binding"/>
    <property type="evidence" value="ECO:0007669"/>
    <property type="project" value="UniProtKB-KW"/>
</dbReference>
<evidence type="ECO:0000256" key="11">
    <source>
        <dbReference type="ARBA" id="ARBA00022833"/>
    </source>
</evidence>
<dbReference type="InterPro" id="IPR013083">
    <property type="entry name" value="Znf_RING/FYVE/PHD"/>
</dbReference>
<reference evidence="18 19" key="1">
    <citation type="submission" date="2016-11" db="EMBL/GenBank/DDBJ databases">
        <title>The macronuclear genome of Stentor coeruleus: a giant cell with tiny introns.</title>
        <authorList>
            <person name="Slabodnick M."/>
            <person name="Ruby J.G."/>
            <person name="Reiff S.B."/>
            <person name="Swart E.C."/>
            <person name="Gosai S."/>
            <person name="Prabakaran S."/>
            <person name="Witkowska E."/>
            <person name="Larue G.E."/>
            <person name="Fisher S."/>
            <person name="Freeman R.M."/>
            <person name="Gunawardena J."/>
            <person name="Chu W."/>
            <person name="Stover N.A."/>
            <person name="Gregory B.D."/>
            <person name="Nowacki M."/>
            <person name="Derisi J."/>
            <person name="Roy S.W."/>
            <person name="Marshall W.F."/>
            <person name="Sood P."/>
        </authorList>
    </citation>
    <scope>NUCLEOTIDE SEQUENCE [LARGE SCALE GENOMIC DNA]</scope>
    <source>
        <strain evidence="18">WM001</strain>
    </source>
</reference>
<dbReference type="PROSITE" id="PS50089">
    <property type="entry name" value="ZF_RING_2"/>
    <property type="match status" value="1"/>
</dbReference>
<comment type="subcellular location">
    <subcellularLocation>
        <location evidence="2">Membrane</location>
        <topology evidence="2">Single-pass membrane protein</topology>
    </subcellularLocation>
</comment>
<name>A0A1R2B0T5_9CILI</name>
<dbReference type="Pfam" id="PF00097">
    <property type="entry name" value="zf-C3HC4"/>
    <property type="match status" value="1"/>
</dbReference>
<dbReference type="AlphaFoldDB" id="A0A1R2B0T5"/>
<evidence type="ECO:0000256" key="9">
    <source>
        <dbReference type="ARBA" id="ARBA00022771"/>
    </source>
</evidence>
<evidence type="ECO:0000259" key="17">
    <source>
        <dbReference type="PROSITE" id="PS51873"/>
    </source>
</evidence>
<keyword evidence="9 14" id="KW-0863">Zinc-finger</keyword>
<dbReference type="GO" id="GO:0016567">
    <property type="term" value="P:protein ubiquitination"/>
    <property type="evidence" value="ECO:0007669"/>
    <property type="project" value="InterPro"/>
</dbReference>
<keyword evidence="7" id="KW-0479">Metal-binding</keyword>
<evidence type="ECO:0000256" key="5">
    <source>
        <dbReference type="ARBA" id="ARBA00022679"/>
    </source>
</evidence>
<dbReference type="Pfam" id="PF22191">
    <property type="entry name" value="IBR_1"/>
    <property type="match status" value="1"/>
</dbReference>
<dbReference type="EC" id="2.3.2.31" evidence="4"/>
<dbReference type="InterPro" id="IPR002867">
    <property type="entry name" value="IBR_dom"/>
</dbReference>
<comment type="caution">
    <text evidence="18">The sequence shown here is derived from an EMBL/GenBank/DDBJ whole genome shotgun (WGS) entry which is preliminary data.</text>
</comment>
<feature type="transmembrane region" description="Helical" evidence="15">
    <location>
        <begin position="208"/>
        <end position="235"/>
    </location>
</feature>
<dbReference type="GO" id="GO:0031090">
    <property type="term" value="C:organelle membrane"/>
    <property type="evidence" value="ECO:0007669"/>
    <property type="project" value="UniProtKB-ARBA"/>
</dbReference>
<gene>
    <name evidence="18" type="ORF">SteCoe_31701</name>
</gene>
<dbReference type="SUPFAM" id="SSF57850">
    <property type="entry name" value="RING/U-box"/>
    <property type="match status" value="3"/>
</dbReference>
<protein>
    <recommendedName>
        <fullName evidence="4">RBR-type E3 ubiquitin transferase</fullName>
        <ecNumber evidence="4">2.3.2.31</ecNumber>
    </recommendedName>
</protein>
<dbReference type="Gene3D" id="3.30.40.10">
    <property type="entry name" value="Zinc/RING finger domain, C3HC4 (zinc finger)"/>
    <property type="match status" value="1"/>
</dbReference>
<evidence type="ECO:0000256" key="14">
    <source>
        <dbReference type="PROSITE-ProRule" id="PRU00175"/>
    </source>
</evidence>
<dbReference type="SMART" id="SM00647">
    <property type="entry name" value="IBR"/>
    <property type="match status" value="2"/>
</dbReference>
<dbReference type="Pfam" id="PF01485">
    <property type="entry name" value="IBR"/>
    <property type="match status" value="1"/>
</dbReference>
<dbReference type="InterPro" id="IPR017907">
    <property type="entry name" value="Znf_RING_CS"/>
</dbReference>
<evidence type="ECO:0000256" key="8">
    <source>
        <dbReference type="ARBA" id="ARBA00022737"/>
    </source>
</evidence>
<evidence type="ECO:0000256" key="3">
    <source>
        <dbReference type="ARBA" id="ARBA00004906"/>
    </source>
</evidence>
<evidence type="ECO:0000313" key="18">
    <source>
        <dbReference type="EMBL" id="OMJ70347.1"/>
    </source>
</evidence>
<feature type="domain" description="RING-type" evidence="16">
    <location>
        <begin position="16"/>
        <end position="62"/>
    </location>
</feature>
<sequence length="306" mass="35340">MDYSELTTPLISSITCPICLVNQADYTIPNCEHIFCTSCLISYLNTKIQEAEVLQITCPIGNCGILSKELIQNLVSSEVFTKYNEFYEKKSLEASIYFRWCPQPSCKGHSVYETSNKLICNTCSYEFCFLCSEKWHKNKCRNESDFFKWKNAKQVKLCPNCKVKIQKNGGCPHMSCGKCSYRFCWRCEKSLDDHNDYVCLGINNWYDLPLWIIAMIIFSPLLFPFTFSIMVIVLHQLNEYNAEDERSWLENFVFRHPYLIALILLPLSPPLIALIIVLSIIGISFAGAATLLPYKNNQNLYGDWCF</sequence>
<dbReference type="PROSITE" id="PS51873">
    <property type="entry name" value="TRIAD"/>
    <property type="match status" value="1"/>
</dbReference>
<evidence type="ECO:0000256" key="13">
    <source>
        <dbReference type="ARBA" id="ARBA00023136"/>
    </source>
</evidence>
<dbReference type="GO" id="GO:0061630">
    <property type="term" value="F:ubiquitin protein ligase activity"/>
    <property type="evidence" value="ECO:0007669"/>
    <property type="project" value="UniProtKB-EC"/>
</dbReference>
<evidence type="ECO:0000256" key="12">
    <source>
        <dbReference type="ARBA" id="ARBA00022989"/>
    </source>
</evidence>
<keyword evidence="19" id="KW-1185">Reference proteome</keyword>
<dbReference type="InterPro" id="IPR001841">
    <property type="entry name" value="Znf_RING"/>
</dbReference>
<dbReference type="EMBL" id="MPUH01001097">
    <property type="protein sequence ID" value="OMJ70347.1"/>
    <property type="molecule type" value="Genomic_DNA"/>
</dbReference>
<evidence type="ECO:0000313" key="19">
    <source>
        <dbReference type="Proteomes" id="UP000187209"/>
    </source>
</evidence>
<dbReference type="PANTHER" id="PTHR11685">
    <property type="entry name" value="RBR FAMILY RING FINGER AND IBR DOMAIN-CONTAINING"/>
    <property type="match status" value="1"/>
</dbReference>
<evidence type="ECO:0000256" key="10">
    <source>
        <dbReference type="ARBA" id="ARBA00022786"/>
    </source>
</evidence>
<dbReference type="InterPro" id="IPR044066">
    <property type="entry name" value="TRIAD_supradom"/>
</dbReference>
<keyword evidence="6 15" id="KW-0812">Transmembrane</keyword>
<evidence type="ECO:0000256" key="7">
    <source>
        <dbReference type="ARBA" id="ARBA00022723"/>
    </source>
</evidence>
<dbReference type="OrthoDB" id="290185at2759"/>
<evidence type="ECO:0000256" key="4">
    <source>
        <dbReference type="ARBA" id="ARBA00012251"/>
    </source>
</evidence>
<evidence type="ECO:0000256" key="1">
    <source>
        <dbReference type="ARBA" id="ARBA00001798"/>
    </source>
</evidence>
<proteinExistence type="predicted"/>
<dbReference type="Gene3D" id="2.20.25.20">
    <property type="match status" value="1"/>
</dbReference>
<evidence type="ECO:0000259" key="16">
    <source>
        <dbReference type="PROSITE" id="PS50089"/>
    </source>
</evidence>
<evidence type="ECO:0000256" key="2">
    <source>
        <dbReference type="ARBA" id="ARBA00004167"/>
    </source>
</evidence>
<keyword evidence="10" id="KW-0833">Ubl conjugation pathway</keyword>
<dbReference type="SMART" id="SM00184">
    <property type="entry name" value="RING"/>
    <property type="match status" value="2"/>
</dbReference>
<dbReference type="FunFam" id="3.30.40.10:FF:000051">
    <property type="entry name" value="RBR-type E3 ubiquitin transferase"/>
    <property type="match status" value="1"/>
</dbReference>
<keyword evidence="13 15" id="KW-0472">Membrane</keyword>
<keyword evidence="12 15" id="KW-1133">Transmembrane helix</keyword>
<dbReference type="InterPro" id="IPR018957">
    <property type="entry name" value="Znf_C3HC4_RING-type"/>
</dbReference>
<feature type="transmembrane region" description="Helical" evidence="15">
    <location>
        <begin position="271"/>
        <end position="292"/>
    </location>
</feature>
<dbReference type="GO" id="GO:0005737">
    <property type="term" value="C:cytoplasm"/>
    <property type="evidence" value="ECO:0007669"/>
    <property type="project" value="UniProtKB-ARBA"/>
</dbReference>
<comment type="catalytic activity">
    <reaction evidence="1">
        <text>[E2 ubiquitin-conjugating enzyme]-S-ubiquitinyl-L-cysteine + [acceptor protein]-L-lysine = [E2 ubiquitin-conjugating enzyme]-L-cysteine + [acceptor protein]-N(6)-ubiquitinyl-L-lysine.</text>
        <dbReference type="EC" id="2.3.2.31"/>
    </reaction>
</comment>
<comment type="pathway">
    <text evidence="3">Protein modification; protein ubiquitination.</text>
</comment>
<dbReference type="InterPro" id="IPR031127">
    <property type="entry name" value="E3_UB_ligase_RBR"/>
</dbReference>
<dbReference type="Proteomes" id="UP000187209">
    <property type="component" value="Unassembled WGS sequence"/>
</dbReference>
<dbReference type="PROSITE" id="PS00518">
    <property type="entry name" value="ZF_RING_1"/>
    <property type="match status" value="1"/>
</dbReference>
<keyword evidence="11" id="KW-0862">Zinc</keyword>
<feature type="domain" description="RING-type" evidence="17">
    <location>
        <begin position="12"/>
        <end position="208"/>
    </location>
</feature>
<keyword evidence="5" id="KW-0808">Transferase</keyword>
<evidence type="ECO:0000256" key="15">
    <source>
        <dbReference type="SAM" id="Phobius"/>
    </source>
</evidence>
<keyword evidence="8" id="KW-0677">Repeat</keyword>
<organism evidence="18 19">
    <name type="scientific">Stentor coeruleus</name>
    <dbReference type="NCBI Taxonomy" id="5963"/>
    <lineage>
        <taxon>Eukaryota</taxon>
        <taxon>Sar</taxon>
        <taxon>Alveolata</taxon>
        <taxon>Ciliophora</taxon>
        <taxon>Postciliodesmatophora</taxon>
        <taxon>Heterotrichea</taxon>
        <taxon>Heterotrichida</taxon>
        <taxon>Stentoridae</taxon>
        <taxon>Stentor</taxon>
    </lineage>
</organism>
<dbReference type="Gene3D" id="1.20.120.1750">
    <property type="match status" value="1"/>
</dbReference>